<organism evidence="2 3">
    <name type="scientific">Candidatus Fischerbacteria bacterium RBG_13_37_8</name>
    <dbReference type="NCBI Taxonomy" id="1817863"/>
    <lineage>
        <taxon>Bacteria</taxon>
        <taxon>Candidatus Fischeribacteriota</taxon>
    </lineage>
</organism>
<dbReference type="InterPro" id="IPR029016">
    <property type="entry name" value="GAF-like_dom_sf"/>
</dbReference>
<dbReference type="SMART" id="SM00471">
    <property type="entry name" value="HDc"/>
    <property type="match status" value="1"/>
</dbReference>
<gene>
    <name evidence="2" type="ORF">A2Y62_19415</name>
</gene>
<dbReference type="PROSITE" id="PS51832">
    <property type="entry name" value="HD_GYP"/>
    <property type="match status" value="1"/>
</dbReference>
<dbReference type="PANTHER" id="PTHR43155:SF2">
    <property type="entry name" value="CYCLIC DI-GMP PHOSPHODIESTERASE PA4108"/>
    <property type="match status" value="1"/>
</dbReference>
<evidence type="ECO:0000313" key="2">
    <source>
        <dbReference type="EMBL" id="OGF64810.1"/>
    </source>
</evidence>
<reference evidence="2 3" key="1">
    <citation type="journal article" date="2016" name="Nat. Commun.">
        <title>Thousands of microbial genomes shed light on interconnected biogeochemical processes in an aquifer system.</title>
        <authorList>
            <person name="Anantharaman K."/>
            <person name="Brown C.T."/>
            <person name="Hug L.A."/>
            <person name="Sharon I."/>
            <person name="Castelle C.J."/>
            <person name="Probst A.J."/>
            <person name="Thomas B.C."/>
            <person name="Singh A."/>
            <person name="Wilkins M.J."/>
            <person name="Karaoz U."/>
            <person name="Brodie E.L."/>
            <person name="Williams K.H."/>
            <person name="Hubbard S.S."/>
            <person name="Banfield J.F."/>
        </authorList>
    </citation>
    <scope>NUCLEOTIDE SEQUENCE [LARGE SCALE GENOMIC DNA]</scope>
</reference>
<dbReference type="SUPFAM" id="SSF109604">
    <property type="entry name" value="HD-domain/PDEase-like"/>
    <property type="match status" value="1"/>
</dbReference>
<dbReference type="SMART" id="SM00065">
    <property type="entry name" value="GAF"/>
    <property type="match status" value="2"/>
</dbReference>
<dbReference type="Pfam" id="PF13487">
    <property type="entry name" value="HD_5"/>
    <property type="match status" value="1"/>
</dbReference>
<dbReference type="Pfam" id="PF01590">
    <property type="entry name" value="GAF"/>
    <property type="match status" value="1"/>
</dbReference>
<dbReference type="STRING" id="1817863.A2Y62_19415"/>
<comment type="caution">
    <text evidence="2">The sequence shown here is derived from an EMBL/GenBank/DDBJ whole genome shotgun (WGS) entry which is preliminary data.</text>
</comment>
<dbReference type="SUPFAM" id="SSF55781">
    <property type="entry name" value="GAF domain-like"/>
    <property type="match status" value="2"/>
</dbReference>
<dbReference type="Proteomes" id="UP000178943">
    <property type="component" value="Unassembled WGS sequence"/>
</dbReference>
<dbReference type="EMBL" id="MFGW01000131">
    <property type="protein sequence ID" value="OGF64810.1"/>
    <property type="molecule type" value="Genomic_DNA"/>
</dbReference>
<dbReference type="InterPro" id="IPR003018">
    <property type="entry name" value="GAF"/>
</dbReference>
<proteinExistence type="predicted"/>
<dbReference type="PANTHER" id="PTHR43155">
    <property type="entry name" value="CYCLIC DI-GMP PHOSPHODIESTERASE PA4108-RELATED"/>
    <property type="match status" value="1"/>
</dbReference>
<dbReference type="Gene3D" id="1.10.3210.10">
    <property type="entry name" value="Hypothetical protein af1432"/>
    <property type="match status" value="1"/>
</dbReference>
<accession>A0A1F5VN32</accession>
<evidence type="ECO:0000259" key="1">
    <source>
        <dbReference type="PROSITE" id="PS51832"/>
    </source>
</evidence>
<name>A0A1F5VN32_9BACT</name>
<dbReference type="InterPro" id="IPR003607">
    <property type="entry name" value="HD/PDEase_dom"/>
</dbReference>
<protein>
    <recommendedName>
        <fullName evidence="1">HD-GYP domain-containing protein</fullName>
    </recommendedName>
</protein>
<dbReference type="Pfam" id="PF13185">
    <property type="entry name" value="GAF_2"/>
    <property type="match status" value="1"/>
</dbReference>
<sequence length="611" mass="70055">MEIRKEIKKLLQKRTIKVKEIAFYYEGIIIPDNVRIKKVIKELLRMKKCDGFCFVGKGAKGFIFELERKDYKKFEHFLKTEKDFILLLLSLMVSYFKNGCSLDVIERAKVTTEVDEMCGELLKGICQIMNVDYGAIFSYDRTTDTIHALRPGYYLTDEDIGFFNPDITEDSWSYKAMMQGKTYVCNNVTKNPCMQKNLSEFLNIKRIACTPIFAQHELFGFLFLARNQRKLSFTNGEILCLDHIVTQLSSLLQSIITISELRMRSEAFINLEEAVRAISTEIHLTEVFDLIVKTCARLFVADAASLMMLDENGEKFIIKSSCGLSAEYVEKQFIPAETVTAYAKSHGMTPHFFRDITNTRFGNKELLVKEKLKSVIMAPLVDRGTICGLLNVYSRKERLFKKADMEVVHLYALEAMIAIKNAGLYQHKQDTIDGIVTMLSQLEAEQDQYTSNHSQRVADFAVSIGKLIELSGDALESLKIAALLHDFGKIAIDKNILHKPDILNMEEWLEVKRHPEIARDIISKIKEFYKAGEYIYYHHERYDGEGYPARLKGDEIPVEARVLCIADAIESMLSDRPYRKALSTKQVRDELIKEKGKQFDPVLVEIALSLL</sequence>
<dbReference type="AlphaFoldDB" id="A0A1F5VN32"/>
<dbReference type="Gene3D" id="3.30.450.40">
    <property type="match status" value="2"/>
</dbReference>
<dbReference type="InterPro" id="IPR037522">
    <property type="entry name" value="HD_GYP_dom"/>
</dbReference>
<dbReference type="CDD" id="cd00077">
    <property type="entry name" value="HDc"/>
    <property type="match status" value="1"/>
</dbReference>
<feature type="domain" description="HD-GYP" evidence="1">
    <location>
        <begin position="428"/>
        <end position="611"/>
    </location>
</feature>
<evidence type="ECO:0000313" key="3">
    <source>
        <dbReference type="Proteomes" id="UP000178943"/>
    </source>
</evidence>